<name>A0ABQ3GSB7_9GAMM</name>
<evidence type="ECO:0000313" key="2">
    <source>
        <dbReference type="EMBL" id="GHD32116.1"/>
    </source>
</evidence>
<accession>A0ABQ3GSB7</accession>
<keyword evidence="1" id="KW-0732">Signal</keyword>
<protein>
    <recommendedName>
        <fullName evidence="4">Lipoprotein</fullName>
    </recommendedName>
</protein>
<dbReference type="Proteomes" id="UP000610203">
    <property type="component" value="Unassembled WGS sequence"/>
</dbReference>
<comment type="caution">
    <text evidence="2">The sequence shown here is derived from an EMBL/GenBank/DDBJ whole genome shotgun (WGS) entry which is preliminary data.</text>
</comment>
<feature type="signal peptide" evidence="1">
    <location>
        <begin position="1"/>
        <end position="20"/>
    </location>
</feature>
<organism evidence="2 3">
    <name type="scientific">Psychrobacter glaciei</name>
    <dbReference type="NCBI Taxonomy" id="619771"/>
    <lineage>
        <taxon>Bacteria</taxon>
        <taxon>Pseudomonadati</taxon>
        <taxon>Pseudomonadota</taxon>
        <taxon>Gammaproteobacteria</taxon>
        <taxon>Moraxellales</taxon>
        <taxon>Moraxellaceae</taxon>
        <taxon>Psychrobacter</taxon>
    </lineage>
</organism>
<evidence type="ECO:0008006" key="4">
    <source>
        <dbReference type="Google" id="ProtNLM"/>
    </source>
</evidence>
<feature type="chain" id="PRO_5045748558" description="Lipoprotein" evidence="1">
    <location>
        <begin position="21"/>
        <end position="143"/>
    </location>
</feature>
<sequence length="143" mass="16694">MRLMSAIVLLLMSGCSSVHSDDANYKVLIHGNEECNYDYGVEDFCDEYNQISYKNTDKTINFDKDKVLVFPEDNFGYLVVINPETQIAYPFGYLVNYKKLIFSKDSNEFCIEGDISAYRDEDSGYFCFEFTEKNFERIYDATR</sequence>
<dbReference type="PROSITE" id="PS51257">
    <property type="entry name" value="PROKAR_LIPOPROTEIN"/>
    <property type="match status" value="1"/>
</dbReference>
<proteinExistence type="predicted"/>
<gene>
    <name evidence="2" type="ORF">GCM10016272_14940</name>
</gene>
<dbReference type="EMBL" id="BMZR01000002">
    <property type="protein sequence ID" value="GHD32116.1"/>
    <property type="molecule type" value="Genomic_DNA"/>
</dbReference>
<evidence type="ECO:0000313" key="3">
    <source>
        <dbReference type="Proteomes" id="UP000610203"/>
    </source>
</evidence>
<evidence type="ECO:0000256" key="1">
    <source>
        <dbReference type="SAM" id="SignalP"/>
    </source>
</evidence>
<reference evidence="3" key="1">
    <citation type="journal article" date="2019" name="Int. J. Syst. Evol. Microbiol.">
        <title>The Global Catalogue of Microorganisms (GCM) 10K type strain sequencing project: providing services to taxonomists for standard genome sequencing and annotation.</title>
        <authorList>
            <consortium name="The Broad Institute Genomics Platform"/>
            <consortium name="The Broad Institute Genome Sequencing Center for Infectious Disease"/>
            <person name="Wu L."/>
            <person name="Ma J."/>
        </authorList>
    </citation>
    <scope>NUCLEOTIDE SEQUENCE [LARGE SCALE GENOMIC DNA]</scope>
    <source>
        <strain evidence="3">KCTC 42280</strain>
    </source>
</reference>
<keyword evidence="3" id="KW-1185">Reference proteome</keyword>